<dbReference type="AlphaFoldDB" id="A0A9P8RLP6"/>
<dbReference type="SUPFAM" id="SSF52047">
    <property type="entry name" value="RNI-like"/>
    <property type="match status" value="1"/>
</dbReference>
<gene>
    <name evidence="1" type="ORF">BKA67DRAFT_585888</name>
</gene>
<dbReference type="Proteomes" id="UP000758603">
    <property type="component" value="Unassembled WGS sequence"/>
</dbReference>
<evidence type="ECO:0008006" key="3">
    <source>
        <dbReference type="Google" id="ProtNLM"/>
    </source>
</evidence>
<comment type="caution">
    <text evidence="1">The sequence shown here is derived from an EMBL/GenBank/DDBJ whole genome shotgun (WGS) entry which is preliminary data.</text>
</comment>
<dbReference type="GeneID" id="70133114"/>
<keyword evidence="2" id="KW-1185">Reference proteome</keyword>
<evidence type="ECO:0000313" key="1">
    <source>
        <dbReference type="EMBL" id="KAH6645630.1"/>
    </source>
</evidence>
<name>A0A9P8RLP6_9PEZI</name>
<accession>A0A9P8RLP6</accession>
<dbReference type="RefSeq" id="XP_045952144.1">
    <property type="nucleotide sequence ID" value="XM_046104223.1"/>
</dbReference>
<dbReference type="Gene3D" id="3.80.10.10">
    <property type="entry name" value="Ribonuclease Inhibitor"/>
    <property type="match status" value="1"/>
</dbReference>
<evidence type="ECO:0000313" key="2">
    <source>
        <dbReference type="Proteomes" id="UP000758603"/>
    </source>
</evidence>
<reference evidence="1" key="1">
    <citation type="journal article" date="2021" name="Nat. Commun.">
        <title>Genetic determinants of endophytism in the Arabidopsis root mycobiome.</title>
        <authorList>
            <person name="Mesny F."/>
            <person name="Miyauchi S."/>
            <person name="Thiergart T."/>
            <person name="Pickel B."/>
            <person name="Atanasova L."/>
            <person name="Karlsson M."/>
            <person name="Huettel B."/>
            <person name="Barry K.W."/>
            <person name="Haridas S."/>
            <person name="Chen C."/>
            <person name="Bauer D."/>
            <person name="Andreopoulos W."/>
            <person name="Pangilinan J."/>
            <person name="LaButti K."/>
            <person name="Riley R."/>
            <person name="Lipzen A."/>
            <person name="Clum A."/>
            <person name="Drula E."/>
            <person name="Henrissat B."/>
            <person name="Kohler A."/>
            <person name="Grigoriev I.V."/>
            <person name="Martin F.M."/>
            <person name="Hacquard S."/>
        </authorList>
    </citation>
    <scope>NUCLEOTIDE SEQUENCE</scope>
    <source>
        <strain evidence="1">MPI-SDFR-AT-0073</strain>
    </source>
</reference>
<dbReference type="EMBL" id="JAGPXC010000011">
    <property type="protein sequence ID" value="KAH6645630.1"/>
    <property type="molecule type" value="Genomic_DNA"/>
</dbReference>
<organism evidence="1 2">
    <name type="scientific">Truncatella angustata</name>
    <dbReference type="NCBI Taxonomy" id="152316"/>
    <lineage>
        <taxon>Eukaryota</taxon>
        <taxon>Fungi</taxon>
        <taxon>Dikarya</taxon>
        <taxon>Ascomycota</taxon>
        <taxon>Pezizomycotina</taxon>
        <taxon>Sordariomycetes</taxon>
        <taxon>Xylariomycetidae</taxon>
        <taxon>Amphisphaeriales</taxon>
        <taxon>Sporocadaceae</taxon>
        <taxon>Truncatella</taxon>
    </lineage>
</organism>
<protein>
    <recommendedName>
        <fullName evidence="3">F-box domain-containing protein</fullName>
    </recommendedName>
</protein>
<dbReference type="InterPro" id="IPR032675">
    <property type="entry name" value="LRR_dom_sf"/>
</dbReference>
<proteinExistence type="predicted"/>
<sequence length="386" mass="43683">MICSSRELPGTMDLLPIELIATIADHLDSTIDLGNFRLANRSCGFAARPMQAKHIAFSYSSESLENLNLFLGSNTEFARYTKHLSIYVGQWPDSTRNDGAKLPVLTTGRIEKAMHRSREHTSVDNTLEKRRMLNQNETSKCLLSDTTTMNTVLGHLPRLEEVTLRQIDTWKKLANAQYLNRCREIAMSTFLDSIGSALQCLFSILNGSPMIHSLDIHACLDADVIGYGETKSMTHIKRLRIHSLLAYSAPPQLTMNLLRSFPHVEEMSLTLTNHGLHTTVLLADTTWAHLSRLDIDDLWTTEQIIKVFLKQHHHLRVLCMKNVTLSQGTWHSLFKHIRQMHPALEIVPDGSLCTVGPSSSVDFRGNADQKQLLLCFLKRADFPWPF</sequence>